<organism evidence="1">
    <name type="scientific">marine sediment metagenome</name>
    <dbReference type="NCBI Taxonomy" id="412755"/>
    <lineage>
        <taxon>unclassified sequences</taxon>
        <taxon>metagenomes</taxon>
        <taxon>ecological metagenomes</taxon>
    </lineage>
</organism>
<dbReference type="InterPro" id="IPR014710">
    <property type="entry name" value="RmlC-like_jellyroll"/>
</dbReference>
<gene>
    <name evidence="1" type="ORF">S12H4_59003</name>
</gene>
<proteinExistence type="predicted"/>
<reference evidence="1" key="1">
    <citation type="journal article" date="2014" name="Front. Microbiol.">
        <title>High frequency of phylogenetically diverse reductive dehalogenase-homologous genes in deep subseafloor sedimentary metagenomes.</title>
        <authorList>
            <person name="Kawai M."/>
            <person name="Futagami T."/>
            <person name="Toyoda A."/>
            <person name="Takaki Y."/>
            <person name="Nishi S."/>
            <person name="Hori S."/>
            <person name="Arai W."/>
            <person name="Tsubouchi T."/>
            <person name="Morono Y."/>
            <person name="Uchiyama I."/>
            <person name="Ito T."/>
            <person name="Fujiyama A."/>
            <person name="Inagaki F."/>
            <person name="Takami H."/>
        </authorList>
    </citation>
    <scope>NUCLEOTIDE SEQUENCE</scope>
    <source>
        <strain evidence="1">Expedition CK06-06</strain>
    </source>
</reference>
<dbReference type="SUPFAM" id="SSF51182">
    <property type="entry name" value="RmlC-like cupins"/>
    <property type="match status" value="1"/>
</dbReference>
<protein>
    <recommendedName>
        <fullName evidence="2">Cupin type-1 domain-containing protein</fullName>
    </recommendedName>
</protein>
<feature type="non-terminal residue" evidence="1">
    <location>
        <position position="1"/>
    </location>
</feature>
<comment type="caution">
    <text evidence="1">The sequence shown here is derived from an EMBL/GenBank/DDBJ whole genome shotgun (WGS) entry which is preliminary data.</text>
</comment>
<dbReference type="AlphaFoldDB" id="X1VWE0"/>
<dbReference type="InterPro" id="IPR011051">
    <property type="entry name" value="RmlC_Cupin_sf"/>
</dbReference>
<accession>X1VWE0</accession>
<name>X1VWE0_9ZZZZ</name>
<evidence type="ECO:0008006" key="2">
    <source>
        <dbReference type="Google" id="ProtNLM"/>
    </source>
</evidence>
<evidence type="ECO:0000313" key="1">
    <source>
        <dbReference type="EMBL" id="GAJ22796.1"/>
    </source>
</evidence>
<dbReference type="EMBL" id="BARW01038447">
    <property type="protein sequence ID" value="GAJ22796.1"/>
    <property type="molecule type" value="Genomic_DNA"/>
</dbReference>
<dbReference type="Gene3D" id="2.60.120.10">
    <property type="entry name" value="Jelly Rolls"/>
    <property type="match status" value="1"/>
</dbReference>
<sequence length="118" mass="13399">EEMSTPEITLLVTKKGFARGGYIHDLRDEFCVCVEGLVELYITGEPERETNPSPQHKKGFNLTNLHKGKPVLIPSGKPHYFVSKNNSVVLEWGTKITESKHHPETRAFIDEINKKVNK</sequence>